<evidence type="ECO:0000313" key="2">
    <source>
        <dbReference type="Proteomes" id="UP001220022"/>
    </source>
</evidence>
<dbReference type="EMBL" id="JARHTQ010000001">
    <property type="protein sequence ID" value="MDF2254483.1"/>
    <property type="molecule type" value="Genomic_DNA"/>
</dbReference>
<dbReference type="Proteomes" id="UP001220022">
    <property type="component" value="Unassembled WGS sequence"/>
</dbReference>
<reference evidence="1 2" key="1">
    <citation type="submission" date="2023-03" db="EMBL/GenBank/DDBJ databases">
        <title>Draft genome sequence of type strain Streptomyces ferralitis JCM 14344.</title>
        <authorList>
            <person name="Klaysubun C."/>
            <person name="Duangmal K."/>
        </authorList>
    </citation>
    <scope>NUCLEOTIDE SEQUENCE [LARGE SCALE GENOMIC DNA]</scope>
    <source>
        <strain evidence="1 2">JCM 14344</strain>
    </source>
</reference>
<proteinExistence type="predicted"/>
<name>A0ABT5YSB6_9ACTN</name>
<gene>
    <name evidence="1" type="ORF">P2L57_01675</name>
</gene>
<protein>
    <submittedName>
        <fullName evidence="1">Uncharacterized protein</fullName>
    </submittedName>
</protein>
<keyword evidence="2" id="KW-1185">Reference proteome</keyword>
<organism evidence="1 2">
    <name type="scientific">Streptantibioticus ferralitis</name>
    <dbReference type="NCBI Taxonomy" id="236510"/>
    <lineage>
        <taxon>Bacteria</taxon>
        <taxon>Bacillati</taxon>
        <taxon>Actinomycetota</taxon>
        <taxon>Actinomycetes</taxon>
        <taxon>Kitasatosporales</taxon>
        <taxon>Streptomycetaceae</taxon>
        <taxon>Streptantibioticus</taxon>
    </lineage>
</organism>
<evidence type="ECO:0000313" key="1">
    <source>
        <dbReference type="EMBL" id="MDF2254483.1"/>
    </source>
</evidence>
<sequence>MVTQPRPRSLEALGLDTIAAQQPLSYPGTPVHEPGLLHRGELLPLRPLPGPVGHWRVDPPGRRLDELLAELELPPVAERVPVMAVGSNGSPGQLRNKLTSAGLVATVPMIPVRITGIAVGVSAHISVLGYVSASPYLDSGRESTLVASWLDVDQLSTIDASEALNFRRIEVSGDRFPMRLPSGDALAVAYLYANIHGVLALNGRTPHPTGKQRALLTELLRASDRLRELFGPDPGSWVERAAADPRARAEGKRVFVEEGWTLPQPGLLALPGTTTPPVAS</sequence>
<comment type="caution">
    <text evidence="1">The sequence shown here is derived from an EMBL/GenBank/DDBJ whole genome shotgun (WGS) entry which is preliminary data.</text>
</comment>
<dbReference type="RefSeq" id="WP_275806958.1">
    <property type="nucleotide sequence ID" value="NZ_BAAANM010000005.1"/>
</dbReference>
<accession>A0ABT5YSB6</accession>